<feature type="domain" description="Polysaccharide pyruvyl transferase" evidence="1">
    <location>
        <begin position="35"/>
        <end position="284"/>
    </location>
</feature>
<protein>
    <recommendedName>
        <fullName evidence="1">Polysaccharide pyruvyl transferase domain-containing protein</fullName>
    </recommendedName>
</protein>
<sequence>MLNKVIKRTGINKFTGSKQNESVIALYDTSVMSLNVGDEIINRSIYEQIAPIFAEQQFIKASTHDGTSSIGIHYFNEAAERLLCGSNILTGEFFKSGQWNVGPLDVIRMKKLITLGVGWVDYQKNTSLYSKLAYRHLLSSERIHSVRDEYTKEKLEEIGIKNVLNTACATMWKLTPDHCSKIKSQKSNKVVFTITDYRQDKLNDEVMIDILCDNYEEVYLWLQGRGDFEYFQSLSLKNNKQKIVIIPPQLDLYDDLLSKKEIDFVGTRLHAGIRSLQYLNRSIIIGIDNRAKEKQKDFNINMIEKNNISSELEIMINSEFSTDITIPLTEINEWKSQFKGKDAI</sequence>
<evidence type="ECO:0000313" key="2">
    <source>
        <dbReference type="EMBL" id="OEF91677.1"/>
    </source>
</evidence>
<dbReference type="EMBL" id="AJZD02000208">
    <property type="protein sequence ID" value="OEF91677.1"/>
    <property type="molecule type" value="Genomic_DNA"/>
</dbReference>
<dbReference type="Pfam" id="PF04230">
    <property type="entry name" value="PS_pyruv_trans"/>
    <property type="match status" value="1"/>
</dbReference>
<proteinExistence type="predicted"/>
<organism evidence="2 3">
    <name type="scientific">Vibrio splendidus 12E03</name>
    <dbReference type="NCBI Taxonomy" id="1191305"/>
    <lineage>
        <taxon>Bacteria</taxon>
        <taxon>Pseudomonadati</taxon>
        <taxon>Pseudomonadota</taxon>
        <taxon>Gammaproteobacteria</taxon>
        <taxon>Vibrionales</taxon>
        <taxon>Vibrionaceae</taxon>
        <taxon>Vibrio</taxon>
    </lineage>
</organism>
<accession>A0A1E5FN20</accession>
<comment type="caution">
    <text evidence="2">The sequence shown here is derived from an EMBL/GenBank/DDBJ whole genome shotgun (WGS) entry which is preliminary data.</text>
</comment>
<dbReference type="AlphaFoldDB" id="A0A1E5FN20"/>
<gene>
    <name evidence="2" type="ORF">A142_22340</name>
</gene>
<dbReference type="InterPro" id="IPR007345">
    <property type="entry name" value="Polysacch_pyruvyl_Trfase"/>
</dbReference>
<dbReference type="Proteomes" id="UP000094802">
    <property type="component" value="Unassembled WGS sequence"/>
</dbReference>
<evidence type="ECO:0000259" key="1">
    <source>
        <dbReference type="Pfam" id="PF04230"/>
    </source>
</evidence>
<evidence type="ECO:0000313" key="3">
    <source>
        <dbReference type="Proteomes" id="UP000094802"/>
    </source>
</evidence>
<name>A0A1E5FN20_VIBSP</name>
<dbReference type="OrthoDB" id="9802987at2"/>
<reference evidence="2 3" key="1">
    <citation type="journal article" date="2012" name="Science">
        <title>Ecological populations of bacteria act as socially cohesive units of antibiotic production and resistance.</title>
        <authorList>
            <person name="Cordero O.X."/>
            <person name="Wildschutte H."/>
            <person name="Kirkup B."/>
            <person name="Proehl S."/>
            <person name="Ngo L."/>
            <person name="Hussain F."/>
            <person name="Le Roux F."/>
            <person name="Mincer T."/>
            <person name="Polz M.F."/>
        </authorList>
    </citation>
    <scope>NUCLEOTIDE SEQUENCE [LARGE SCALE GENOMIC DNA]</scope>
    <source>
        <strain evidence="2 3">12E03</strain>
    </source>
</reference>
<dbReference type="RefSeq" id="WP_019826116.1">
    <property type="nucleotide sequence ID" value="NZ_AJZD02000208.1"/>
</dbReference>